<evidence type="ECO:0000313" key="3">
    <source>
        <dbReference type="Proteomes" id="UP000271256"/>
    </source>
</evidence>
<evidence type="ECO:0000313" key="2">
    <source>
        <dbReference type="EMBL" id="RKO66371.1"/>
    </source>
</evidence>
<dbReference type="EMBL" id="RBWE01000001">
    <property type="protein sequence ID" value="RKO66371.1"/>
    <property type="molecule type" value="Genomic_DNA"/>
</dbReference>
<dbReference type="OrthoDB" id="1787531at2"/>
<comment type="caution">
    <text evidence="2">The sequence shown here is derived from an EMBL/GenBank/DDBJ whole genome shotgun (WGS) entry which is preliminary data.</text>
</comment>
<feature type="region of interest" description="Disordered" evidence="1">
    <location>
        <begin position="362"/>
        <end position="386"/>
    </location>
</feature>
<dbReference type="RefSeq" id="WP_121450807.1">
    <property type="nucleotide sequence ID" value="NZ_RBWE01000001.1"/>
</dbReference>
<feature type="compositionally biased region" description="Basic residues" evidence="1">
    <location>
        <begin position="373"/>
        <end position="382"/>
    </location>
</feature>
<proteinExistence type="predicted"/>
<feature type="region of interest" description="Disordered" evidence="1">
    <location>
        <begin position="402"/>
        <end position="426"/>
    </location>
</feature>
<protein>
    <submittedName>
        <fullName evidence="2">Uncharacterized protein</fullName>
    </submittedName>
</protein>
<keyword evidence="3" id="KW-1185">Reference proteome</keyword>
<dbReference type="Proteomes" id="UP000271256">
    <property type="component" value="Unassembled WGS sequence"/>
</dbReference>
<organism evidence="2 3">
    <name type="scientific">Desulfofundulus salinus</name>
    <dbReference type="NCBI Taxonomy" id="2419843"/>
    <lineage>
        <taxon>Bacteria</taxon>
        <taxon>Bacillati</taxon>
        <taxon>Bacillota</taxon>
        <taxon>Clostridia</taxon>
        <taxon>Eubacteriales</taxon>
        <taxon>Peptococcaceae</taxon>
        <taxon>Desulfofundulus</taxon>
    </lineage>
</organism>
<feature type="region of interest" description="Disordered" evidence="1">
    <location>
        <begin position="174"/>
        <end position="224"/>
    </location>
</feature>
<name>A0A494WTU4_9FIRM</name>
<accession>A0A494WTU4</accession>
<reference evidence="2 3" key="1">
    <citation type="submission" date="2018-10" db="EMBL/GenBank/DDBJ databases">
        <authorList>
            <person name="Grouzdev D.S."/>
            <person name="Krutkina M.S."/>
            <person name="Tourova T.P."/>
            <person name="Nazina T.N."/>
        </authorList>
    </citation>
    <scope>NUCLEOTIDE SEQUENCE [LARGE SCALE GENOMIC DNA]</scope>
    <source>
        <strain evidence="2 3">435</strain>
    </source>
</reference>
<sequence>MLVLLAHPDPEVLAGYLRGADHEVRELYVNDLAVQAAVKFGADAVIYSDSLEPVVPHEEALKALLDAGLRVVLLARRDSPLVPYAGALGIRDLVFLPASPAQVLYRLENPASPQEAAELVRGLMVTGGVASPLNPATLAEAGLEPDEAAVGEVEAGEAKRKKAGLLGKLNQLRPVSINQAGKPEQEKMQAGNDPEPERSTPGGEDAVEPDYKPPQDTGSGIPVLNRVVSGTPKVLLGLGSDQLEEWFQGVFDGVLEVIHASRTPEDFKEAVENAAPDIAVLMRPGPAGGIADAHKLAAWAVTRVPAVLFIAGELDDAGREMAEEAASAGVRHILTCPPGGFVSGEELVFLVNFLIRELKPGQAGPAAVQKPEPKKKQKPRKSGRPEKKFRFVLPGASVKESVPLEEVTPEDEAEKDVPLHEAQGKNPASVVPGGLLAVVSPWRPGLAGRIAAQAARMFAATGNEVAFICAAKESTGAVWLDVSDEELIMCDWRVPGSAVPLVRDRLKLWPVDPAKDLDCGRDGVIELIKQARRTAVYTVVDFGGDVSLAGKAVFLGRSVVMCVVPGGDPVELKTALLWFRQLKEGRENVVAGIDLRGVPPVVPEQLNPVLTIRHNPADALSEALVRGVEGEFYWERMRSIAKKQTG</sequence>
<gene>
    <name evidence="2" type="ORF">D7024_05050</name>
</gene>
<evidence type="ECO:0000256" key="1">
    <source>
        <dbReference type="SAM" id="MobiDB-lite"/>
    </source>
</evidence>
<dbReference type="AlphaFoldDB" id="A0A494WTU4"/>